<feature type="signal peptide" evidence="2">
    <location>
        <begin position="1"/>
        <end position="20"/>
    </location>
</feature>
<sequence>MFKSLLLAVAVITAPLAVDAQEAILPETLDVFDGTQVALDDLKWVARPVVVFADSPLDPSFTEQLALLAARPDALAARDVVVIADTDPDERSELRTKLRPRGFALVVIDKDAQVMLRKPTPWDVREITRAIDKTPLRQQEIRDGTGGLLEVRALELARYAARIEQLGE</sequence>
<dbReference type="RefSeq" id="WP_085836831.1">
    <property type="nucleotide sequence ID" value="NZ_FWFS01000007.1"/>
</dbReference>
<evidence type="ECO:0000313" key="4">
    <source>
        <dbReference type="EMBL" id="SLN49499.1"/>
    </source>
</evidence>
<dbReference type="Pfam" id="PF13778">
    <property type="entry name" value="DUF4174"/>
    <property type="match status" value="1"/>
</dbReference>
<accession>A0A1Y5SVU6</accession>
<reference evidence="4 5" key="1">
    <citation type="submission" date="2017-03" db="EMBL/GenBank/DDBJ databases">
        <authorList>
            <person name="Afonso C.L."/>
            <person name="Miller P.J."/>
            <person name="Scott M.A."/>
            <person name="Spackman E."/>
            <person name="Goraichik I."/>
            <person name="Dimitrov K.M."/>
            <person name="Suarez D.L."/>
            <person name="Swayne D.E."/>
        </authorList>
    </citation>
    <scope>NUCLEOTIDE SEQUENCE [LARGE SCALE GENOMIC DNA]</scope>
    <source>
        <strain evidence="4 5">CECT 8620</strain>
    </source>
</reference>
<evidence type="ECO:0000259" key="3">
    <source>
        <dbReference type="Pfam" id="PF13778"/>
    </source>
</evidence>
<dbReference type="OrthoDB" id="7362103at2"/>
<protein>
    <recommendedName>
        <fullName evidence="3">DUF4174 domain-containing protein</fullName>
    </recommendedName>
</protein>
<keyword evidence="1 2" id="KW-0732">Signal</keyword>
<name>A0A1Y5SVU6_9RHOB</name>
<feature type="chain" id="PRO_5013074137" description="DUF4174 domain-containing protein" evidence="2">
    <location>
        <begin position="21"/>
        <end position="168"/>
    </location>
</feature>
<evidence type="ECO:0000313" key="5">
    <source>
        <dbReference type="Proteomes" id="UP000193862"/>
    </source>
</evidence>
<evidence type="ECO:0000256" key="2">
    <source>
        <dbReference type="SAM" id="SignalP"/>
    </source>
</evidence>
<gene>
    <name evidence="4" type="ORF">AQS8620_02114</name>
</gene>
<dbReference type="InterPro" id="IPR025232">
    <property type="entry name" value="DUF4174"/>
</dbReference>
<proteinExistence type="predicted"/>
<evidence type="ECO:0000256" key="1">
    <source>
        <dbReference type="ARBA" id="ARBA00022729"/>
    </source>
</evidence>
<keyword evidence="5" id="KW-1185">Reference proteome</keyword>
<dbReference type="Proteomes" id="UP000193862">
    <property type="component" value="Unassembled WGS sequence"/>
</dbReference>
<feature type="domain" description="DUF4174" evidence="3">
    <location>
        <begin position="39"/>
        <end position="140"/>
    </location>
</feature>
<dbReference type="AlphaFoldDB" id="A0A1Y5SVU6"/>
<dbReference type="EMBL" id="FWFS01000007">
    <property type="protein sequence ID" value="SLN49499.1"/>
    <property type="molecule type" value="Genomic_DNA"/>
</dbReference>
<organism evidence="4 5">
    <name type="scientific">Aquimixticola soesokkakensis</name>
    <dbReference type="NCBI Taxonomy" id="1519096"/>
    <lineage>
        <taxon>Bacteria</taxon>
        <taxon>Pseudomonadati</taxon>
        <taxon>Pseudomonadota</taxon>
        <taxon>Alphaproteobacteria</taxon>
        <taxon>Rhodobacterales</taxon>
        <taxon>Paracoccaceae</taxon>
        <taxon>Aquimixticola</taxon>
    </lineage>
</organism>